<dbReference type="Proteomes" id="UP000030687">
    <property type="component" value="Unassembled WGS sequence"/>
</dbReference>
<sequence length="77" mass="9248">MFLFDINFIWKDCTLSLYYIEVQKSLAFSLSSYLPKIFVNCVVRVIQGKCLEFEYLQFFPRPFFMVIPMICMSLSFF</sequence>
<keyword evidence="2" id="KW-1185">Reference proteome</keyword>
<proteinExistence type="predicted"/>
<dbReference type="InParanoid" id="V4TWJ9"/>
<gene>
    <name evidence="1" type="ORF">CICLE_v10010852mg</name>
</gene>
<dbReference type="AlphaFoldDB" id="V4TWJ9"/>
<organism evidence="1 2">
    <name type="scientific">Citrus clementina</name>
    <name type="common">Clementine</name>
    <name type="synonym">Citrus deliciosa x Citrus sinensis</name>
    <dbReference type="NCBI Taxonomy" id="85681"/>
    <lineage>
        <taxon>Eukaryota</taxon>
        <taxon>Viridiplantae</taxon>
        <taxon>Streptophyta</taxon>
        <taxon>Embryophyta</taxon>
        <taxon>Tracheophyta</taxon>
        <taxon>Spermatophyta</taxon>
        <taxon>Magnoliopsida</taxon>
        <taxon>eudicotyledons</taxon>
        <taxon>Gunneridae</taxon>
        <taxon>Pentapetalae</taxon>
        <taxon>rosids</taxon>
        <taxon>malvids</taxon>
        <taxon>Sapindales</taxon>
        <taxon>Rutaceae</taxon>
        <taxon>Aurantioideae</taxon>
        <taxon>Citrus</taxon>
    </lineage>
</organism>
<accession>V4TWJ9</accession>
<dbReference type="Gramene" id="ESR64963">
    <property type="protein sequence ID" value="ESR64963"/>
    <property type="gene ID" value="CICLE_v10010852mg"/>
</dbReference>
<name>V4TWJ9_CITCL</name>
<dbReference type="KEGG" id="cic:CICLE_v10010852mg"/>
<reference evidence="1 2" key="1">
    <citation type="submission" date="2013-10" db="EMBL/GenBank/DDBJ databases">
        <authorList>
            <consortium name="International Citrus Genome Consortium"/>
            <person name="Jenkins J."/>
            <person name="Schmutz J."/>
            <person name="Prochnik S."/>
            <person name="Rokhsar D."/>
            <person name="Gmitter F."/>
            <person name="Ollitrault P."/>
            <person name="Machado M."/>
            <person name="Talon M."/>
            <person name="Wincker P."/>
            <person name="Jaillon O."/>
            <person name="Morgante M."/>
        </authorList>
    </citation>
    <scope>NUCLEOTIDE SEQUENCE</scope>
    <source>
        <strain evidence="2">cv. Clemenules</strain>
    </source>
</reference>
<evidence type="ECO:0000313" key="1">
    <source>
        <dbReference type="EMBL" id="ESR64963.1"/>
    </source>
</evidence>
<protein>
    <submittedName>
        <fullName evidence="1">Uncharacterized protein</fullName>
    </submittedName>
</protein>
<evidence type="ECO:0000313" key="2">
    <source>
        <dbReference type="Proteomes" id="UP000030687"/>
    </source>
</evidence>
<dbReference type="EMBL" id="KI535697">
    <property type="protein sequence ID" value="ESR64963.1"/>
    <property type="molecule type" value="Genomic_DNA"/>
</dbReference>